<dbReference type="EMBL" id="JANEYG010000099">
    <property type="protein sequence ID" value="KAJ8913236.1"/>
    <property type="molecule type" value="Genomic_DNA"/>
</dbReference>
<comment type="similarity">
    <text evidence="1">Belongs to the sulfotransferase 1 family.</text>
</comment>
<sequence>MSSIPKCTEVVAAEKEESNGDQDAFPYKITKVDAEVNKELLKYFTGERTGFVQVGPKKWFLPSGYEREAAKYYNFRVKPDDIFVVTFPRSGTTWMQEMVWLLENDLNYEKAAETHLKRRFPFLEYSSILHKKTKEEFLRENTHDEEKYQAVQNMDYPAWKIFDELPGRRFIKTHLPFSLLPQNLLQVGCKVIYLARNPKDVAVSFYHFSRSSRTLGYVGDFPRFWNYFERNLQLWAPYWEHIKEGWSRRNEENLLFLFYEDINKVISSAASKKVSNFLGKKYSDSEYETLAEHLDIENFRRNKSVNLDNIKGLGVLISGEEGFVRNGKCGGWKDYFDEELNARADRWIDENLKDTDLKFPGLN</sequence>
<dbReference type="InterPro" id="IPR027417">
    <property type="entry name" value="P-loop_NTPase"/>
</dbReference>
<keyword evidence="2" id="KW-0808">Transferase</keyword>
<dbReference type="Proteomes" id="UP001159042">
    <property type="component" value="Unassembled WGS sequence"/>
</dbReference>
<accession>A0AAV8VH67</accession>
<feature type="domain" description="Sulfotransferase" evidence="3">
    <location>
        <begin position="79"/>
        <end position="355"/>
    </location>
</feature>
<dbReference type="GO" id="GO:0008146">
    <property type="term" value="F:sulfotransferase activity"/>
    <property type="evidence" value="ECO:0007669"/>
    <property type="project" value="InterPro"/>
</dbReference>
<dbReference type="Pfam" id="PF00685">
    <property type="entry name" value="Sulfotransfer_1"/>
    <property type="match status" value="1"/>
</dbReference>
<proteinExistence type="inferred from homology"/>
<comment type="caution">
    <text evidence="4">The sequence shown here is derived from an EMBL/GenBank/DDBJ whole genome shotgun (WGS) entry which is preliminary data.</text>
</comment>
<dbReference type="AlphaFoldDB" id="A0AAV8VH67"/>
<organism evidence="4 5">
    <name type="scientific">Exocentrus adspersus</name>
    <dbReference type="NCBI Taxonomy" id="1586481"/>
    <lineage>
        <taxon>Eukaryota</taxon>
        <taxon>Metazoa</taxon>
        <taxon>Ecdysozoa</taxon>
        <taxon>Arthropoda</taxon>
        <taxon>Hexapoda</taxon>
        <taxon>Insecta</taxon>
        <taxon>Pterygota</taxon>
        <taxon>Neoptera</taxon>
        <taxon>Endopterygota</taxon>
        <taxon>Coleoptera</taxon>
        <taxon>Polyphaga</taxon>
        <taxon>Cucujiformia</taxon>
        <taxon>Chrysomeloidea</taxon>
        <taxon>Cerambycidae</taxon>
        <taxon>Lamiinae</taxon>
        <taxon>Acanthocinini</taxon>
        <taxon>Exocentrus</taxon>
    </lineage>
</organism>
<name>A0AAV8VH67_9CUCU</name>
<dbReference type="SUPFAM" id="SSF52540">
    <property type="entry name" value="P-loop containing nucleoside triphosphate hydrolases"/>
    <property type="match status" value="1"/>
</dbReference>
<evidence type="ECO:0000256" key="1">
    <source>
        <dbReference type="ARBA" id="ARBA00005771"/>
    </source>
</evidence>
<protein>
    <recommendedName>
        <fullName evidence="3">Sulfotransferase domain-containing protein</fullName>
    </recommendedName>
</protein>
<dbReference type="Gene3D" id="3.40.50.300">
    <property type="entry name" value="P-loop containing nucleotide triphosphate hydrolases"/>
    <property type="match status" value="1"/>
</dbReference>
<evidence type="ECO:0000313" key="5">
    <source>
        <dbReference type="Proteomes" id="UP001159042"/>
    </source>
</evidence>
<dbReference type="PANTHER" id="PTHR11783">
    <property type="entry name" value="SULFOTRANSFERASE SULT"/>
    <property type="match status" value="1"/>
</dbReference>
<evidence type="ECO:0000259" key="3">
    <source>
        <dbReference type="Pfam" id="PF00685"/>
    </source>
</evidence>
<evidence type="ECO:0000313" key="4">
    <source>
        <dbReference type="EMBL" id="KAJ8913236.1"/>
    </source>
</evidence>
<dbReference type="InterPro" id="IPR000863">
    <property type="entry name" value="Sulfotransferase_dom"/>
</dbReference>
<evidence type="ECO:0000256" key="2">
    <source>
        <dbReference type="ARBA" id="ARBA00022679"/>
    </source>
</evidence>
<keyword evidence="5" id="KW-1185">Reference proteome</keyword>
<gene>
    <name evidence="4" type="ORF">NQ315_016179</name>
</gene>
<reference evidence="4 5" key="1">
    <citation type="journal article" date="2023" name="Insect Mol. Biol.">
        <title>Genome sequencing provides insights into the evolution of gene families encoding plant cell wall-degrading enzymes in longhorned beetles.</title>
        <authorList>
            <person name="Shin N.R."/>
            <person name="Okamura Y."/>
            <person name="Kirsch R."/>
            <person name="Pauchet Y."/>
        </authorList>
    </citation>
    <scope>NUCLEOTIDE SEQUENCE [LARGE SCALE GENOMIC DNA]</scope>
    <source>
        <strain evidence="4">EAD_L_NR</strain>
    </source>
</reference>